<dbReference type="CDD" id="cd07103">
    <property type="entry name" value="ALDH_F5_SSADH_GabD"/>
    <property type="match status" value="1"/>
</dbReference>
<evidence type="ECO:0000256" key="2">
    <source>
        <dbReference type="ARBA" id="ARBA00023002"/>
    </source>
</evidence>
<evidence type="ECO:0000313" key="6">
    <source>
        <dbReference type="EMBL" id="SDL10768.1"/>
    </source>
</evidence>
<dbReference type="FunFam" id="3.40.605.10:FF:000005">
    <property type="entry name" value="Succinate-semialdehyde dehydrogenase I"/>
    <property type="match status" value="1"/>
</dbReference>
<proteinExistence type="inferred from homology"/>
<dbReference type="Pfam" id="PF00171">
    <property type="entry name" value="Aldedh"/>
    <property type="match status" value="1"/>
</dbReference>
<feature type="domain" description="Aldehyde dehydrogenase" evidence="5">
    <location>
        <begin position="23"/>
        <end position="473"/>
    </location>
</feature>
<dbReference type="InterPro" id="IPR050740">
    <property type="entry name" value="Aldehyde_DH_Superfamily"/>
</dbReference>
<keyword evidence="2 4" id="KW-0560">Oxidoreductase</keyword>
<evidence type="ECO:0000259" key="5">
    <source>
        <dbReference type="Pfam" id="PF00171"/>
    </source>
</evidence>
<organism evidence="6 7">
    <name type="scientific">Tessaracoccus oleiagri</name>
    <dbReference type="NCBI Taxonomy" id="686624"/>
    <lineage>
        <taxon>Bacteria</taxon>
        <taxon>Bacillati</taxon>
        <taxon>Actinomycetota</taxon>
        <taxon>Actinomycetes</taxon>
        <taxon>Propionibacteriales</taxon>
        <taxon>Propionibacteriaceae</taxon>
        <taxon>Tessaracoccus</taxon>
    </lineage>
</organism>
<dbReference type="PANTHER" id="PTHR43353:SF5">
    <property type="entry name" value="SUCCINATE-SEMIALDEHYDE DEHYDROGENASE, MITOCHONDRIAL"/>
    <property type="match status" value="1"/>
</dbReference>
<dbReference type="PROSITE" id="PS00687">
    <property type="entry name" value="ALDEHYDE_DEHYDR_GLU"/>
    <property type="match status" value="1"/>
</dbReference>
<dbReference type="InterPro" id="IPR016162">
    <property type="entry name" value="Ald_DH_N"/>
</dbReference>
<dbReference type="FunFam" id="3.40.605.10:FF:000026">
    <property type="entry name" value="Aldehyde dehydrogenase, putative"/>
    <property type="match status" value="1"/>
</dbReference>
<reference evidence="6 7" key="1">
    <citation type="submission" date="2016-10" db="EMBL/GenBank/DDBJ databases">
        <authorList>
            <person name="de Groot N.N."/>
        </authorList>
    </citation>
    <scope>NUCLEOTIDE SEQUENCE [LARGE SCALE GENOMIC DNA]</scope>
    <source>
        <strain evidence="6 7">CGMCC 1.9159</strain>
    </source>
</reference>
<name>A0A1G9HCL3_9ACTN</name>
<dbReference type="InterPro" id="IPR015590">
    <property type="entry name" value="Aldehyde_DH_dom"/>
</dbReference>
<dbReference type="InterPro" id="IPR029510">
    <property type="entry name" value="Ald_DH_CS_GLU"/>
</dbReference>
<dbReference type="Gene3D" id="3.40.605.10">
    <property type="entry name" value="Aldehyde Dehydrogenase, Chain A, domain 1"/>
    <property type="match status" value="1"/>
</dbReference>
<dbReference type="InterPro" id="IPR016161">
    <property type="entry name" value="Ald_DH/histidinol_DH"/>
</dbReference>
<dbReference type="AlphaFoldDB" id="A0A1G9HCL3"/>
<evidence type="ECO:0000256" key="4">
    <source>
        <dbReference type="RuleBase" id="RU003345"/>
    </source>
</evidence>
<dbReference type="EMBL" id="FNGP01000001">
    <property type="protein sequence ID" value="SDL10768.1"/>
    <property type="molecule type" value="Genomic_DNA"/>
</dbReference>
<dbReference type="OrthoDB" id="6882680at2"/>
<evidence type="ECO:0000313" key="7">
    <source>
        <dbReference type="Proteomes" id="UP000199475"/>
    </source>
</evidence>
<dbReference type="Gene3D" id="3.40.309.10">
    <property type="entry name" value="Aldehyde Dehydrogenase, Chain A, domain 2"/>
    <property type="match status" value="1"/>
</dbReference>
<feature type="active site" evidence="3">
    <location>
        <position position="252"/>
    </location>
</feature>
<comment type="similarity">
    <text evidence="1 4">Belongs to the aldehyde dehydrogenase family.</text>
</comment>
<protein>
    <submittedName>
        <fullName evidence="6">Succinate-semialdehyde dehydrogenase / glutarate-semialdehyde dehydrogenase</fullName>
    </submittedName>
</protein>
<accession>A0A1G9HCL3</accession>
<gene>
    <name evidence="6" type="ORF">SAMN04488242_0231</name>
</gene>
<dbReference type="RefSeq" id="WP_093248134.1">
    <property type="nucleotide sequence ID" value="NZ_FNGP01000001.1"/>
</dbReference>
<dbReference type="InterPro" id="IPR016163">
    <property type="entry name" value="Ald_DH_C"/>
</dbReference>
<dbReference type="STRING" id="686624.SAMN04488242_0231"/>
<dbReference type="GO" id="GO:0004777">
    <property type="term" value="F:succinate-semialdehyde dehydrogenase (NAD+) activity"/>
    <property type="evidence" value="ECO:0007669"/>
    <property type="project" value="TreeGrafter"/>
</dbReference>
<dbReference type="FunFam" id="3.40.309.10:FF:000004">
    <property type="entry name" value="Succinate-semialdehyde dehydrogenase I"/>
    <property type="match status" value="1"/>
</dbReference>
<dbReference type="SUPFAM" id="SSF53720">
    <property type="entry name" value="ALDH-like"/>
    <property type="match status" value="1"/>
</dbReference>
<evidence type="ECO:0000256" key="3">
    <source>
        <dbReference type="PROSITE-ProRule" id="PRU10007"/>
    </source>
</evidence>
<sequence length="478" mass="51223">MNDIVKQIPTQNFIGGEWVGEPALDVRNPANGEVLATIADADVATAVSALDAAVEAAPAWADTDPRDRGELLRRAFELIIERTDDFATLMTLEMGKPLAEARGEVAYGAEFFRWYSEEAVRIHGRFGRAPSGQQRIITDKKPVGPVFAITPWNFPLAMATRKIGPALAAGCTVVVKPAAETPLTTLLLMEVLVEAGLPKGVVNVFTTSNSKETSAALIADPRLRKLTFTGSTPVGQALLRQSAQNVLRTSMELGGNAPFIVLKGADLDAAVEGALVAKMRNNGQACTAANRFYVHADVATEFERRLQDRLENWKVGPGIEDGTQLGALIHDRAVDDIVGLVDDAVAHGAKLRLGGKRLEGPGSFLPPTILTDVSTESRIASEEIFGPVVAMQTFDSTDEVVQRANASNFGLMSYVFGEEGEALRVAERLEYGMVGINTGLVSNAAAPFGGLKQSGMGREGSYEGLEEYLETKYYGMPL</sequence>
<dbReference type="Proteomes" id="UP000199475">
    <property type="component" value="Unassembled WGS sequence"/>
</dbReference>
<evidence type="ECO:0000256" key="1">
    <source>
        <dbReference type="ARBA" id="ARBA00009986"/>
    </source>
</evidence>
<dbReference type="PANTHER" id="PTHR43353">
    <property type="entry name" value="SUCCINATE-SEMIALDEHYDE DEHYDROGENASE, MITOCHONDRIAL"/>
    <property type="match status" value="1"/>
</dbReference>
<dbReference type="GO" id="GO:0009450">
    <property type="term" value="P:gamma-aminobutyric acid catabolic process"/>
    <property type="evidence" value="ECO:0007669"/>
    <property type="project" value="TreeGrafter"/>
</dbReference>
<keyword evidence="7" id="KW-1185">Reference proteome</keyword>